<feature type="compositionally biased region" description="Polar residues" evidence="1">
    <location>
        <begin position="158"/>
        <end position="167"/>
    </location>
</feature>
<reference evidence="2" key="1">
    <citation type="submission" date="2023-08" db="EMBL/GenBank/DDBJ databases">
        <title>A de novo genome assembly of Solanum verrucosum Schlechtendal, a Mexican diploid species geographically isolated from the other diploid A-genome species in potato relatives.</title>
        <authorList>
            <person name="Hosaka K."/>
        </authorList>
    </citation>
    <scope>NUCLEOTIDE SEQUENCE</scope>
    <source>
        <tissue evidence="2">Young leaves</tissue>
    </source>
</reference>
<dbReference type="EMBL" id="CP133618">
    <property type="protein sequence ID" value="WMV38750.1"/>
    <property type="molecule type" value="Genomic_DNA"/>
</dbReference>
<protein>
    <submittedName>
        <fullName evidence="2">Uncharacterized protein</fullName>
    </submittedName>
</protein>
<feature type="compositionally biased region" description="Polar residues" evidence="1">
    <location>
        <begin position="128"/>
        <end position="148"/>
    </location>
</feature>
<feature type="region of interest" description="Disordered" evidence="1">
    <location>
        <begin position="56"/>
        <end position="75"/>
    </location>
</feature>
<evidence type="ECO:0000313" key="3">
    <source>
        <dbReference type="Proteomes" id="UP001234989"/>
    </source>
</evidence>
<feature type="compositionally biased region" description="Basic residues" evidence="1">
    <location>
        <begin position="113"/>
        <end position="126"/>
    </location>
</feature>
<evidence type="ECO:0000256" key="1">
    <source>
        <dbReference type="SAM" id="MobiDB-lite"/>
    </source>
</evidence>
<organism evidence="2 3">
    <name type="scientific">Solanum verrucosum</name>
    <dbReference type="NCBI Taxonomy" id="315347"/>
    <lineage>
        <taxon>Eukaryota</taxon>
        <taxon>Viridiplantae</taxon>
        <taxon>Streptophyta</taxon>
        <taxon>Embryophyta</taxon>
        <taxon>Tracheophyta</taxon>
        <taxon>Spermatophyta</taxon>
        <taxon>Magnoliopsida</taxon>
        <taxon>eudicotyledons</taxon>
        <taxon>Gunneridae</taxon>
        <taxon>Pentapetalae</taxon>
        <taxon>asterids</taxon>
        <taxon>lamiids</taxon>
        <taxon>Solanales</taxon>
        <taxon>Solanaceae</taxon>
        <taxon>Solanoideae</taxon>
        <taxon>Solaneae</taxon>
        <taxon>Solanum</taxon>
    </lineage>
</organism>
<sequence>MQGGWDNNDDALQMAILFFIHTFLYSQLGDAPIPIEDFFMIDCSNIQPTSEEIRSLDLPDNNHVPSNRPDSPIVNNEEVQPEEVPGFEDFSSKPPDQLLRRSTRVPSSGSTSPRKRIKVVHPHKYSLSHLTQPHEQPKQSFQSPSSEPKQADNVSGVPHNTFSGRTTFDSAGIEDLKMYMKGYVSKH</sequence>
<gene>
    <name evidence="2" type="ORF">MTR67_032135</name>
</gene>
<name>A0AAF0ZHF5_SOLVR</name>
<dbReference type="Proteomes" id="UP001234989">
    <property type="component" value="Chromosome 7"/>
</dbReference>
<proteinExistence type="predicted"/>
<evidence type="ECO:0000313" key="2">
    <source>
        <dbReference type="EMBL" id="WMV38750.1"/>
    </source>
</evidence>
<feature type="region of interest" description="Disordered" evidence="1">
    <location>
        <begin position="80"/>
        <end position="167"/>
    </location>
</feature>
<keyword evidence="3" id="KW-1185">Reference proteome</keyword>
<accession>A0AAF0ZHF5</accession>
<dbReference type="AlphaFoldDB" id="A0AAF0ZHF5"/>